<dbReference type="InterPro" id="IPR003115">
    <property type="entry name" value="ParB_N"/>
</dbReference>
<dbReference type="Pfam" id="PF02195">
    <property type="entry name" value="ParB_N"/>
    <property type="match status" value="1"/>
</dbReference>
<dbReference type="EMBL" id="MT143705">
    <property type="protein sequence ID" value="QJB01098.1"/>
    <property type="molecule type" value="Genomic_DNA"/>
</dbReference>
<evidence type="ECO:0000259" key="1">
    <source>
        <dbReference type="SMART" id="SM00470"/>
    </source>
</evidence>
<accession>A0A6M3M0T0</accession>
<organism evidence="2">
    <name type="scientific">viral metagenome</name>
    <dbReference type="NCBI Taxonomy" id="1070528"/>
    <lineage>
        <taxon>unclassified sequences</taxon>
        <taxon>metagenomes</taxon>
        <taxon>organismal metagenomes</taxon>
    </lineage>
</organism>
<feature type="domain" description="ParB-like N-terminal" evidence="1">
    <location>
        <begin position="13"/>
        <end position="96"/>
    </location>
</feature>
<protein>
    <recommendedName>
        <fullName evidence="1">ParB-like N-terminal domain-containing protein</fullName>
    </recommendedName>
</protein>
<dbReference type="SMART" id="SM00470">
    <property type="entry name" value="ParB"/>
    <property type="match status" value="1"/>
</dbReference>
<name>A0A6M3M0T0_9ZZZZ</name>
<dbReference type="InterPro" id="IPR036086">
    <property type="entry name" value="ParB/Sulfiredoxin_sf"/>
</dbReference>
<reference evidence="2" key="1">
    <citation type="submission" date="2020-03" db="EMBL/GenBank/DDBJ databases">
        <title>The deep terrestrial virosphere.</title>
        <authorList>
            <person name="Holmfeldt K."/>
            <person name="Nilsson E."/>
            <person name="Simone D."/>
            <person name="Lopez-Fernandez M."/>
            <person name="Wu X."/>
            <person name="de Brujin I."/>
            <person name="Lundin D."/>
            <person name="Andersson A."/>
            <person name="Bertilsson S."/>
            <person name="Dopson M."/>
        </authorList>
    </citation>
    <scope>NUCLEOTIDE SEQUENCE</scope>
    <source>
        <strain evidence="2">MM171A00145</strain>
    </source>
</reference>
<dbReference type="Gene3D" id="3.90.1530.10">
    <property type="entry name" value="Conserved hypothetical protein from pyrococcus furiosus pfu- 392566-001, ParB domain"/>
    <property type="match status" value="1"/>
</dbReference>
<dbReference type="CDD" id="cd16401">
    <property type="entry name" value="ParB_N_like_MT"/>
    <property type="match status" value="1"/>
</dbReference>
<dbReference type="AlphaFoldDB" id="A0A6M3M0T0"/>
<dbReference type="SUPFAM" id="SSF110849">
    <property type="entry name" value="ParB/Sulfiredoxin"/>
    <property type="match status" value="1"/>
</dbReference>
<evidence type="ECO:0000313" key="2">
    <source>
        <dbReference type="EMBL" id="QJB01098.1"/>
    </source>
</evidence>
<gene>
    <name evidence="2" type="ORF">MM171A00145_0035</name>
</gene>
<proteinExistence type="predicted"/>
<sequence>MTKTATPKRITMQLVDIDPADYNPRAIDEDGLRALGTSVKEFGLVEPLVWNEKTGRLVGGHQRLKVLLEQGYEETEVVVVDLDENREKALNLQLNNPHAQGWFTDDVYDLVQTLAMTDLGELVNDLRLLDLADIYVVPELPPEIAGTTGQNEASKVKFTLTIEPTDADEIREILNEITDRLEGAVLREGSSI</sequence>